<feature type="binding site" evidence="21">
    <location>
        <position position="276"/>
    </location>
    <ligand>
        <name>ATP</name>
        <dbReference type="ChEBI" id="CHEBI:30616"/>
    </ligand>
</feature>
<dbReference type="PROSITE" id="PS50011">
    <property type="entry name" value="PROTEIN_KINASE_DOM"/>
    <property type="match status" value="1"/>
</dbReference>
<dbReference type="EC" id="2.7.11.30" evidence="5"/>
<feature type="domain" description="Protein kinase" evidence="24">
    <location>
        <begin position="249"/>
        <end position="537"/>
    </location>
</feature>
<dbReference type="SUPFAM" id="SSF57302">
    <property type="entry name" value="Snake toxin-like"/>
    <property type="match status" value="1"/>
</dbReference>
<dbReference type="PROSITE" id="PS00108">
    <property type="entry name" value="PROTEIN_KINASE_ST"/>
    <property type="match status" value="1"/>
</dbReference>
<evidence type="ECO:0000256" key="4">
    <source>
        <dbReference type="ARBA" id="ARBA00009605"/>
    </source>
</evidence>
<evidence type="ECO:0000256" key="7">
    <source>
        <dbReference type="ARBA" id="ARBA00022679"/>
    </source>
</evidence>
<evidence type="ECO:0000256" key="20">
    <source>
        <dbReference type="ARBA" id="ARBA00048773"/>
    </source>
</evidence>
<dbReference type="Pfam" id="PF00069">
    <property type="entry name" value="Pkinase"/>
    <property type="match status" value="1"/>
</dbReference>
<dbReference type="FunFam" id="1.10.510.10:FF:000018">
    <property type="entry name" value="Receptor protein serine/threonine kinase"/>
    <property type="match status" value="1"/>
</dbReference>
<comment type="catalytic activity">
    <reaction evidence="19">
        <text>L-seryl-[receptor-protein] + ATP = O-phospho-L-seryl-[receptor-protein] + ADP + H(+)</text>
        <dbReference type="Rhea" id="RHEA:18673"/>
        <dbReference type="Rhea" id="RHEA-COMP:11022"/>
        <dbReference type="Rhea" id="RHEA-COMP:11023"/>
        <dbReference type="ChEBI" id="CHEBI:15378"/>
        <dbReference type="ChEBI" id="CHEBI:29999"/>
        <dbReference type="ChEBI" id="CHEBI:30616"/>
        <dbReference type="ChEBI" id="CHEBI:83421"/>
        <dbReference type="ChEBI" id="CHEBI:456216"/>
        <dbReference type="EC" id="2.7.11.30"/>
    </reaction>
</comment>
<dbReference type="Pfam" id="PF01064">
    <property type="entry name" value="Activin_recp"/>
    <property type="match status" value="1"/>
</dbReference>
<keyword evidence="18" id="KW-0325">Glycoprotein</keyword>
<dbReference type="Proteomes" id="UP000770661">
    <property type="component" value="Unassembled WGS sequence"/>
</dbReference>
<dbReference type="InterPro" id="IPR000719">
    <property type="entry name" value="Prot_kinase_dom"/>
</dbReference>
<dbReference type="PROSITE" id="PS00107">
    <property type="entry name" value="PROTEIN_KINASE_ATP"/>
    <property type="match status" value="1"/>
</dbReference>
<dbReference type="InterPro" id="IPR000333">
    <property type="entry name" value="TGFB_receptor"/>
</dbReference>
<evidence type="ECO:0000256" key="18">
    <source>
        <dbReference type="ARBA" id="ARBA00023180"/>
    </source>
</evidence>
<dbReference type="SMART" id="SM00467">
    <property type="entry name" value="GS"/>
    <property type="match status" value="1"/>
</dbReference>
<dbReference type="AlphaFoldDB" id="A0A8J4XXI2"/>
<dbReference type="PROSITE" id="PS51256">
    <property type="entry name" value="GS"/>
    <property type="match status" value="1"/>
</dbReference>
<dbReference type="InterPro" id="IPR003605">
    <property type="entry name" value="GS_dom"/>
</dbReference>
<evidence type="ECO:0000256" key="23">
    <source>
        <dbReference type="SAM" id="Phobius"/>
    </source>
</evidence>
<dbReference type="GO" id="GO:0005524">
    <property type="term" value="F:ATP binding"/>
    <property type="evidence" value="ECO:0007669"/>
    <property type="project" value="UniProtKB-UniRule"/>
</dbReference>
<reference evidence="26" key="1">
    <citation type="submission" date="2020-07" db="EMBL/GenBank/DDBJ databases">
        <title>The High-quality genome of the commercially important snow crab, Chionoecetes opilio.</title>
        <authorList>
            <person name="Jeong J.-H."/>
            <person name="Ryu S."/>
        </authorList>
    </citation>
    <scope>NUCLEOTIDE SEQUENCE</scope>
    <source>
        <strain evidence="26">MADBK_172401_WGS</strain>
        <tissue evidence="26">Digestive gland</tissue>
    </source>
</reference>
<dbReference type="PANTHER" id="PTHR23255:SF72">
    <property type="entry name" value="RECEPTOR PROTEIN SERINE_THREONINE KINASE"/>
    <property type="match status" value="1"/>
</dbReference>
<keyword evidence="13 21" id="KW-0067">ATP-binding</keyword>
<dbReference type="GO" id="GO:0071363">
    <property type="term" value="P:cellular response to growth factor stimulus"/>
    <property type="evidence" value="ECO:0007669"/>
    <property type="project" value="TreeGrafter"/>
</dbReference>
<keyword evidence="14" id="KW-0460">Magnesium</keyword>
<dbReference type="InterPro" id="IPR008271">
    <property type="entry name" value="Ser/Thr_kinase_AS"/>
</dbReference>
<keyword evidence="11 21" id="KW-0547">Nucleotide-binding</keyword>
<dbReference type="PANTHER" id="PTHR23255">
    <property type="entry name" value="TRANSFORMING GROWTH FACTOR-BETA RECEPTOR TYPE I AND II"/>
    <property type="match status" value="1"/>
</dbReference>
<evidence type="ECO:0000256" key="14">
    <source>
        <dbReference type="ARBA" id="ARBA00022842"/>
    </source>
</evidence>
<evidence type="ECO:0000256" key="3">
    <source>
        <dbReference type="ARBA" id="ARBA00004479"/>
    </source>
</evidence>
<comment type="cofactor">
    <cofactor evidence="1">
        <name>Mn(2+)</name>
        <dbReference type="ChEBI" id="CHEBI:29035"/>
    </cofactor>
</comment>
<dbReference type="GO" id="GO:0004675">
    <property type="term" value="F:transmembrane receptor protein serine/threonine kinase activity"/>
    <property type="evidence" value="ECO:0007669"/>
    <property type="project" value="UniProtKB-EC"/>
</dbReference>
<dbReference type="SUPFAM" id="SSF56112">
    <property type="entry name" value="Protein kinase-like (PK-like)"/>
    <property type="match status" value="1"/>
</dbReference>
<evidence type="ECO:0000256" key="22">
    <source>
        <dbReference type="SAM" id="MobiDB-lite"/>
    </source>
</evidence>
<dbReference type="OrthoDB" id="69842at2759"/>
<evidence type="ECO:0000256" key="17">
    <source>
        <dbReference type="ARBA" id="ARBA00023170"/>
    </source>
</evidence>
<evidence type="ECO:0000256" key="10">
    <source>
        <dbReference type="ARBA" id="ARBA00022729"/>
    </source>
</evidence>
<comment type="similarity">
    <text evidence="4">Belongs to the protein kinase superfamily. TKL Ser/Thr protein kinase family. TGFB receptor subfamily.</text>
</comment>
<accession>A0A8J4XXI2</accession>
<feature type="transmembrane region" description="Helical" evidence="23">
    <location>
        <begin position="160"/>
        <end position="181"/>
    </location>
</feature>
<keyword evidence="17 26" id="KW-0675">Receptor</keyword>
<evidence type="ECO:0000256" key="19">
    <source>
        <dbReference type="ARBA" id="ARBA00047681"/>
    </source>
</evidence>
<evidence type="ECO:0000256" key="11">
    <source>
        <dbReference type="ARBA" id="ARBA00022741"/>
    </source>
</evidence>
<evidence type="ECO:0000256" key="1">
    <source>
        <dbReference type="ARBA" id="ARBA00001936"/>
    </source>
</evidence>
<keyword evidence="8 23" id="KW-0812">Transmembrane</keyword>
<keyword evidence="7" id="KW-0808">Transferase</keyword>
<keyword evidence="12" id="KW-0418">Kinase</keyword>
<dbReference type="InterPro" id="IPR011009">
    <property type="entry name" value="Kinase-like_dom_sf"/>
</dbReference>
<keyword evidence="10" id="KW-0732">Signal</keyword>
<comment type="caution">
    <text evidence="26">The sequence shown here is derived from an EMBL/GenBank/DDBJ whole genome shotgun (WGS) entry which is preliminary data.</text>
</comment>
<evidence type="ECO:0000256" key="5">
    <source>
        <dbReference type="ARBA" id="ARBA00012401"/>
    </source>
</evidence>
<dbReference type="InterPro" id="IPR017441">
    <property type="entry name" value="Protein_kinase_ATP_BS"/>
</dbReference>
<evidence type="ECO:0000256" key="2">
    <source>
        <dbReference type="ARBA" id="ARBA00001946"/>
    </source>
</evidence>
<evidence type="ECO:0000256" key="16">
    <source>
        <dbReference type="ARBA" id="ARBA00023136"/>
    </source>
</evidence>
<keyword evidence="27" id="KW-1185">Reference proteome</keyword>
<feature type="domain" description="GS" evidence="25">
    <location>
        <begin position="219"/>
        <end position="248"/>
    </location>
</feature>
<evidence type="ECO:0000256" key="21">
    <source>
        <dbReference type="PROSITE-ProRule" id="PRU10141"/>
    </source>
</evidence>
<dbReference type="Pfam" id="PF08515">
    <property type="entry name" value="TGF_beta_GS"/>
    <property type="match status" value="1"/>
</dbReference>
<dbReference type="InterPro" id="IPR045860">
    <property type="entry name" value="Snake_toxin-like_sf"/>
</dbReference>
<protein>
    <recommendedName>
        <fullName evidence="5">receptor protein serine/threonine kinase</fullName>
        <ecNumber evidence="5">2.7.11.30</ecNumber>
    </recommendedName>
</protein>
<evidence type="ECO:0000256" key="9">
    <source>
        <dbReference type="ARBA" id="ARBA00022723"/>
    </source>
</evidence>
<gene>
    <name evidence="26" type="primary">ACVR1</name>
    <name evidence="26" type="ORF">GWK47_012072</name>
</gene>
<keyword evidence="16 23" id="KW-0472">Membrane</keyword>
<sequence length="552" mass="61427">MSAHHGGMRLAHHGGRVMRLHIMVAVVDEDPLEIALLAALQNSTSPAPPSTHTTSTVPSDNSGQPSVSCLKCYQPSCESLTTCHNAIKCWKAQYLTENGELVDARGCVTKPDQVPMQCNIKNNTERPLVIECCQTDYCNNGSMAILPGLRDGESQVVRVVVWQVLPILAVVVVAGVVIILLRHAHHRRMREYTEGAASALPLHPNLYRDDLRATAAGDSTLREIFSDSITSGSGSGLPLLIQRTLAKQIWLAEVIGKGRYGEVWCGVWQGEKVAVKIFFSRDEASWARETEIYSTVLLRHENILGFYGSDMTSRGSCTQLWLVTHYHPRGSLYDYLTTHTLDHSGLITIALSTINGILHLHTEIFGTQGKPAIAHRDVKSKNILVKYNGACVIADFGLAVMHTQTTGEINISSNPRVGTKRYMSPEVLSEAINMSVFESFRKVDIYALGLVLWEACRRYVSNGLVDDYRVPFHDQVPGDPSFDDMKKVVCTDQQRPMIPNRWTSDPLLAGMSKIIRECWHQNPNVRLTALRVKKSLMKLAQEETKNKLDIEY</sequence>
<proteinExistence type="inferred from homology"/>
<evidence type="ECO:0000259" key="25">
    <source>
        <dbReference type="PROSITE" id="PS51256"/>
    </source>
</evidence>
<dbReference type="CDD" id="cd23600">
    <property type="entry name" value="TFP_LU_ECD_Sax"/>
    <property type="match status" value="1"/>
</dbReference>
<dbReference type="InterPro" id="IPR000472">
    <property type="entry name" value="Activin_recp"/>
</dbReference>
<dbReference type="Gene3D" id="1.10.510.10">
    <property type="entry name" value="Transferase(Phosphotransferase) domain 1"/>
    <property type="match status" value="1"/>
</dbReference>
<feature type="region of interest" description="Disordered" evidence="22">
    <location>
        <begin position="43"/>
        <end position="63"/>
    </location>
</feature>
<evidence type="ECO:0000313" key="27">
    <source>
        <dbReference type="Proteomes" id="UP000770661"/>
    </source>
</evidence>
<comment type="subcellular location">
    <subcellularLocation>
        <location evidence="3">Membrane</location>
        <topology evidence="3">Single-pass type I membrane protein</topology>
    </subcellularLocation>
</comment>
<dbReference type="SMART" id="SM00220">
    <property type="entry name" value="S_TKc"/>
    <property type="match status" value="1"/>
</dbReference>
<evidence type="ECO:0000256" key="6">
    <source>
        <dbReference type="ARBA" id="ARBA00022527"/>
    </source>
</evidence>
<evidence type="ECO:0000256" key="15">
    <source>
        <dbReference type="ARBA" id="ARBA00022989"/>
    </source>
</evidence>
<keyword evidence="9" id="KW-0479">Metal-binding</keyword>
<evidence type="ECO:0000259" key="24">
    <source>
        <dbReference type="PROSITE" id="PS50011"/>
    </source>
</evidence>
<evidence type="ECO:0000256" key="8">
    <source>
        <dbReference type="ARBA" id="ARBA00022692"/>
    </source>
</evidence>
<keyword evidence="6" id="KW-0723">Serine/threonine-protein kinase</keyword>
<dbReference type="Gene3D" id="3.30.200.20">
    <property type="entry name" value="Phosphorylase Kinase, domain 1"/>
    <property type="match status" value="1"/>
</dbReference>
<dbReference type="Gene3D" id="2.10.60.10">
    <property type="entry name" value="CD59"/>
    <property type="match status" value="1"/>
</dbReference>
<comment type="cofactor">
    <cofactor evidence="2">
        <name>Mg(2+)</name>
        <dbReference type="ChEBI" id="CHEBI:18420"/>
    </cofactor>
</comment>
<feature type="compositionally biased region" description="Low complexity" evidence="22">
    <location>
        <begin position="50"/>
        <end position="59"/>
    </location>
</feature>
<evidence type="ECO:0000256" key="12">
    <source>
        <dbReference type="ARBA" id="ARBA00022777"/>
    </source>
</evidence>
<organism evidence="26 27">
    <name type="scientific">Chionoecetes opilio</name>
    <name type="common">Atlantic snow crab</name>
    <name type="synonym">Cancer opilio</name>
    <dbReference type="NCBI Taxonomy" id="41210"/>
    <lineage>
        <taxon>Eukaryota</taxon>
        <taxon>Metazoa</taxon>
        <taxon>Ecdysozoa</taxon>
        <taxon>Arthropoda</taxon>
        <taxon>Crustacea</taxon>
        <taxon>Multicrustacea</taxon>
        <taxon>Malacostraca</taxon>
        <taxon>Eumalacostraca</taxon>
        <taxon>Eucarida</taxon>
        <taxon>Decapoda</taxon>
        <taxon>Pleocyemata</taxon>
        <taxon>Brachyura</taxon>
        <taxon>Eubrachyura</taxon>
        <taxon>Majoidea</taxon>
        <taxon>Majidae</taxon>
        <taxon>Chionoecetes</taxon>
    </lineage>
</organism>
<dbReference type="FunFam" id="3.30.200.20:FF:000064">
    <property type="entry name" value="Receptor protein serine/threonine kinase"/>
    <property type="match status" value="1"/>
</dbReference>
<dbReference type="GO" id="GO:0070724">
    <property type="term" value="C:BMP receptor complex"/>
    <property type="evidence" value="ECO:0007669"/>
    <property type="project" value="TreeGrafter"/>
</dbReference>
<name>A0A8J4XXI2_CHIOP</name>
<dbReference type="GO" id="GO:0046872">
    <property type="term" value="F:metal ion binding"/>
    <property type="evidence" value="ECO:0007669"/>
    <property type="project" value="UniProtKB-KW"/>
</dbReference>
<evidence type="ECO:0000313" key="26">
    <source>
        <dbReference type="EMBL" id="KAG0715362.1"/>
    </source>
</evidence>
<dbReference type="EMBL" id="JACEEZ010019764">
    <property type="protein sequence ID" value="KAG0715362.1"/>
    <property type="molecule type" value="Genomic_DNA"/>
</dbReference>
<evidence type="ECO:0000256" key="13">
    <source>
        <dbReference type="ARBA" id="ARBA00022840"/>
    </source>
</evidence>
<comment type="catalytic activity">
    <reaction evidence="20">
        <text>L-threonyl-[receptor-protein] + ATP = O-phospho-L-threonyl-[receptor-protein] + ADP + H(+)</text>
        <dbReference type="Rhea" id="RHEA:44880"/>
        <dbReference type="Rhea" id="RHEA-COMP:11024"/>
        <dbReference type="Rhea" id="RHEA-COMP:11025"/>
        <dbReference type="ChEBI" id="CHEBI:15378"/>
        <dbReference type="ChEBI" id="CHEBI:30013"/>
        <dbReference type="ChEBI" id="CHEBI:30616"/>
        <dbReference type="ChEBI" id="CHEBI:61977"/>
        <dbReference type="ChEBI" id="CHEBI:456216"/>
        <dbReference type="EC" id="2.7.11.30"/>
    </reaction>
</comment>
<keyword evidence="15 23" id="KW-1133">Transmembrane helix</keyword>